<accession>U9TWE3</accession>
<dbReference type="AlphaFoldDB" id="U9TWE3"/>
<organism evidence="2">
    <name type="scientific">Rhizophagus irregularis (strain DAOM 181602 / DAOM 197198 / MUCL 43194)</name>
    <name type="common">Arbuscular mycorrhizal fungus</name>
    <name type="synonym">Glomus intraradices</name>
    <dbReference type="NCBI Taxonomy" id="747089"/>
    <lineage>
        <taxon>Eukaryota</taxon>
        <taxon>Fungi</taxon>
        <taxon>Fungi incertae sedis</taxon>
        <taxon>Mucoromycota</taxon>
        <taxon>Glomeromycotina</taxon>
        <taxon>Glomeromycetes</taxon>
        <taxon>Glomerales</taxon>
        <taxon>Glomeraceae</taxon>
        <taxon>Rhizophagus</taxon>
    </lineage>
</organism>
<gene>
    <name evidence="2" type="ORF">GLOINDRAFT_27149</name>
</gene>
<evidence type="ECO:0000313" key="2">
    <source>
        <dbReference type="EMBL" id="ESA12435.1"/>
    </source>
</evidence>
<name>U9TWE3_RHIID</name>
<protein>
    <submittedName>
        <fullName evidence="2">Uncharacterized protein</fullName>
    </submittedName>
</protein>
<feature type="non-terminal residue" evidence="2">
    <location>
        <position position="57"/>
    </location>
</feature>
<dbReference type="HOGENOM" id="CLU_3002222_0_0_1"/>
<reference evidence="2" key="1">
    <citation type="submission" date="2013-07" db="EMBL/GenBank/DDBJ databases">
        <title>The genome of an arbuscular mycorrhizal fungus provides insights into the evolution of the oldest plant symbiosis.</title>
        <authorList>
            <consortium name="DOE Joint Genome Institute"/>
            <person name="Tisserant E."/>
            <person name="Malbreil M."/>
            <person name="Kuo A."/>
            <person name="Kohler A."/>
            <person name="Symeonidi A."/>
            <person name="Balestrini R."/>
            <person name="Charron P."/>
            <person name="Duensing N."/>
            <person name="Frei-dit-Frey N."/>
            <person name="Gianinazzi-Pearson V."/>
            <person name="Gilbert B."/>
            <person name="Handa Y."/>
            <person name="Hijri M."/>
            <person name="Kaul R."/>
            <person name="Kawaguchi M."/>
            <person name="Krajinski F."/>
            <person name="Lammers P."/>
            <person name="Lapierre D."/>
            <person name="Masclaux F.G."/>
            <person name="Murat C."/>
            <person name="Morin E."/>
            <person name="Ndikumana S."/>
            <person name="Pagni M."/>
            <person name="Petitpierre D."/>
            <person name="Requena N."/>
            <person name="Rosikiewicz P."/>
            <person name="Riley R."/>
            <person name="Saito K."/>
            <person name="San Clemente H."/>
            <person name="Shapiro H."/>
            <person name="van Tuinen D."/>
            <person name="Becard G."/>
            <person name="Bonfante P."/>
            <person name="Paszkowski U."/>
            <person name="Shachar-Hill Y."/>
            <person name="Young J.P."/>
            <person name="Sanders I.R."/>
            <person name="Henrissat B."/>
            <person name="Rensing S.A."/>
            <person name="Grigoriev I.V."/>
            <person name="Corradi N."/>
            <person name="Roux C."/>
            <person name="Martin F."/>
        </authorList>
    </citation>
    <scope>NUCLEOTIDE SEQUENCE</scope>
    <source>
        <strain evidence="2">DAOM 197198</strain>
    </source>
</reference>
<feature type="region of interest" description="Disordered" evidence="1">
    <location>
        <begin position="34"/>
        <end position="57"/>
    </location>
</feature>
<evidence type="ECO:0000256" key="1">
    <source>
        <dbReference type="SAM" id="MobiDB-lite"/>
    </source>
</evidence>
<sequence>MFCVAQLARTRDSLEPGNPDPARTRIRVWAGKLLQNSPGPAHDSSLNPDFRNSGQNR</sequence>
<dbReference type="EMBL" id="KI284927">
    <property type="protein sequence ID" value="ESA12435.1"/>
    <property type="molecule type" value="Genomic_DNA"/>
</dbReference>
<feature type="region of interest" description="Disordered" evidence="1">
    <location>
        <begin position="1"/>
        <end position="22"/>
    </location>
</feature>
<proteinExistence type="predicted"/>